<name>A0A811P3K9_9POAL</name>
<feature type="transmembrane region" description="Helical" evidence="2">
    <location>
        <begin position="128"/>
        <end position="148"/>
    </location>
</feature>
<keyword evidence="2" id="KW-0812">Transmembrane</keyword>
<accession>A0A811P3K9</accession>
<organism evidence="3 4">
    <name type="scientific">Miscanthus lutarioriparius</name>
    <dbReference type="NCBI Taxonomy" id="422564"/>
    <lineage>
        <taxon>Eukaryota</taxon>
        <taxon>Viridiplantae</taxon>
        <taxon>Streptophyta</taxon>
        <taxon>Embryophyta</taxon>
        <taxon>Tracheophyta</taxon>
        <taxon>Spermatophyta</taxon>
        <taxon>Magnoliopsida</taxon>
        <taxon>Liliopsida</taxon>
        <taxon>Poales</taxon>
        <taxon>Poaceae</taxon>
        <taxon>PACMAD clade</taxon>
        <taxon>Panicoideae</taxon>
        <taxon>Andropogonodae</taxon>
        <taxon>Andropogoneae</taxon>
        <taxon>Saccharinae</taxon>
        <taxon>Miscanthus</taxon>
    </lineage>
</organism>
<evidence type="ECO:0000313" key="3">
    <source>
        <dbReference type="EMBL" id="CAD6236015.1"/>
    </source>
</evidence>
<proteinExistence type="predicted"/>
<feature type="coiled-coil region" evidence="1">
    <location>
        <begin position="38"/>
        <end position="107"/>
    </location>
</feature>
<dbReference type="Proteomes" id="UP000604825">
    <property type="component" value="Unassembled WGS sequence"/>
</dbReference>
<keyword evidence="2" id="KW-0472">Membrane</keyword>
<dbReference type="EMBL" id="CAJGYO010000006">
    <property type="protein sequence ID" value="CAD6236015.1"/>
    <property type="molecule type" value="Genomic_DNA"/>
</dbReference>
<dbReference type="AlphaFoldDB" id="A0A811P3K9"/>
<gene>
    <name evidence="3" type="ORF">NCGR_LOCUS24060</name>
</gene>
<keyword evidence="1" id="KW-0175">Coiled coil</keyword>
<keyword evidence="2" id="KW-1133">Transmembrane helix</keyword>
<evidence type="ECO:0000256" key="1">
    <source>
        <dbReference type="SAM" id="Coils"/>
    </source>
</evidence>
<evidence type="ECO:0000313" key="4">
    <source>
        <dbReference type="Proteomes" id="UP000604825"/>
    </source>
</evidence>
<comment type="caution">
    <text evidence="3">The sequence shown here is derived from an EMBL/GenBank/DDBJ whole genome shotgun (WGS) entry which is preliminary data.</text>
</comment>
<keyword evidence="4" id="KW-1185">Reference proteome</keyword>
<protein>
    <submittedName>
        <fullName evidence="3">Uncharacterized protein</fullName>
    </submittedName>
</protein>
<sequence>MAAESSSSRSSMERYGDGGCTFWEWLDPKPTDHQIEILIDLRDAVKALRTKNQTLEVENSELSYLLDEAQAKIAQLVTENEKATVLARDQEAKIAELVKEKEKASVRAKYQEAKEVQGKLVFSKVGKACCRAVIFLVVCLALLVAMFSKGPETMKPQLL</sequence>
<reference evidence="3" key="1">
    <citation type="submission" date="2020-10" db="EMBL/GenBank/DDBJ databases">
        <authorList>
            <person name="Han B."/>
            <person name="Lu T."/>
            <person name="Zhao Q."/>
            <person name="Huang X."/>
            <person name="Zhao Y."/>
        </authorList>
    </citation>
    <scope>NUCLEOTIDE SEQUENCE</scope>
</reference>
<evidence type="ECO:0000256" key="2">
    <source>
        <dbReference type="SAM" id="Phobius"/>
    </source>
</evidence>